<name>A0A0G4PV27_PENC3</name>
<evidence type="ECO:0000313" key="1">
    <source>
        <dbReference type="EMBL" id="CRL30283.1"/>
    </source>
</evidence>
<dbReference type="AlphaFoldDB" id="A0A0G4PV27"/>
<gene>
    <name evidence="1" type="ORF">PCAMFM013_S047g000011</name>
</gene>
<sequence>MHCLSSESLRSLLPNWIQSLWISEGEQNRERLDQTVPTVPSPYTRTEPAVYKLQNSEVAYNVTKPLPVCISNQTERLPRTRTKPLENYISTRPQAISETIVLPDIPPGVKFVKGRITCMGEERPSPEWSTMYLKNKKLAVIMLSNIGQGSSLQQRACVIVVVFD</sequence>
<accession>A0A0G4PV27</accession>
<organism evidence="1 2">
    <name type="scientific">Penicillium camemberti (strain FM 013)</name>
    <dbReference type="NCBI Taxonomy" id="1429867"/>
    <lineage>
        <taxon>Eukaryota</taxon>
        <taxon>Fungi</taxon>
        <taxon>Dikarya</taxon>
        <taxon>Ascomycota</taxon>
        <taxon>Pezizomycotina</taxon>
        <taxon>Eurotiomycetes</taxon>
        <taxon>Eurotiomycetidae</taxon>
        <taxon>Eurotiales</taxon>
        <taxon>Aspergillaceae</taxon>
        <taxon>Penicillium</taxon>
    </lineage>
</organism>
<reference evidence="1 2" key="1">
    <citation type="journal article" date="2014" name="Nat. Commun.">
        <title>Multiple recent horizontal transfers of a large genomic region in cheese making fungi.</title>
        <authorList>
            <person name="Cheeseman K."/>
            <person name="Ropars J."/>
            <person name="Renault P."/>
            <person name="Dupont J."/>
            <person name="Gouzy J."/>
            <person name="Branca A."/>
            <person name="Abraham A.L."/>
            <person name="Ceppi M."/>
            <person name="Conseiller E."/>
            <person name="Debuchy R."/>
            <person name="Malagnac F."/>
            <person name="Goarin A."/>
            <person name="Silar P."/>
            <person name="Lacoste S."/>
            <person name="Sallet E."/>
            <person name="Bensimon A."/>
            <person name="Giraud T."/>
            <person name="Brygoo Y."/>
        </authorList>
    </citation>
    <scope>NUCLEOTIDE SEQUENCE [LARGE SCALE GENOMIC DNA]</scope>
    <source>
        <strain evidence="2">FM 013</strain>
    </source>
</reference>
<dbReference type="EMBL" id="HG793180">
    <property type="protein sequence ID" value="CRL30283.1"/>
    <property type="molecule type" value="Genomic_DNA"/>
</dbReference>
<evidence type="ECO:0000313" key="2">
    <source>
        <dbReference type="Proteomes" id="UP000053732"/>
    </source>
</evidence>
<protein>
    <submittedName>
        <fullName evidence="1">Str. FM013</fullName>
    </submittedName>
</protein>
<keyword evidence="2" id="KW-1185">Reference proteome</keyword>
<dbReference type="Proteomes" id="UP000053732">
    <property type="component" value="Unassembled WGS sequence"/>
</dbReference>
<proteinExistence type="predicted"/>